<dbReference type="InterPro" id="IPR046538">
    <property type="entry name" value="DUF6603"/>
</dbReference>
<feature type="region of interest" description="Disordered" evidence="1">
    <location>
        <begin position="789"/>
        <end position="840"/>
    </location>
</feature>
<protein>
    <recommendedName>
        <fullName evidence="2">DUF6603 domain-containing protein</fullName>
    </recommendedName>
</protein>
<evidence type="ECO:0000313" key="3">
    <source>
        <dbReference type="EMBL" id="PAU45513.1"/>
    </source>
</evidence>
<name>A0A2A2CZ99_9ACTN</name>
<organism evidence="3 4">
    <name type="scientific">Streptomyces albireticuli</name>
    <dbReference type="NCBI Taxonomy" id="1940"/>
    <lineage>
        <taxon>Bacteria</taxon>
        <taxon>Bacillati</taxon>
        <taxon>Actinomycetota</taxon>
        <taxon>Actinomycetes</taxon>
        <taxon>Kitasatosporales</taxon>
        <taxon>Streptomycetaceae</taxon>
        <taxon>Streptomyces</taxon>
    </lineage>
</organism>
<dbReference type="AlphaFoldDB" id="A0A2A2CZ99"/>
<feature type="compositionally biased region" description="Polar residues" evidence="1">
    <location>
        <begin position="130"/>
        <end position="150"/>
    </location>
</feature>
<dbReference type="Pfam" id="PF20248">
    <property type="entry name" value="DUF6603"/>
    <property type="match status" value="1"/>
</dbReference>
<feature type="region of interest" description="Disordered" evidence="1">
    <location>
        <begin position="99"/>
        <end position="163"/>
    </location>
</feature>
<dbReference type="EMBL" id="NSJV01000558">
    <property type="protein sequence ID" value="PAU45513.1"/>
    <property type="molecule type" value="Genomic_DNA"/>
</dbReference>
<gene>
    <name evidence="3" type="ORF">CK936_28760</name>
</gene>
<feature type="compositionally biased region" description="Low complexity" evidence="1">
    <location>
        <begin position="789"/>
        <end position="798"/>
    </location>
</feature>
<feature type="compositionally biased region" description="Basic and acidic residues" evidence="1">
    <location>
        <begin position="99"/>
        <end position="116"/>
    </location>
</feature>
<proteinExistence type="predicted"/>
<feature type="region of interest" description="Disordered" evidence="1">
    <location>
        <begin position="650"/>
        <end position="670"/>
    </location>
</feature>
<evidence type="ECO:0000313" key="4">
    <source>
        <dbReference type="Proteomes" id="UP000218944"/>
    </source>
</evidence>
<comment type="caution">
    <text evidence="3">The sequence shown here is derived from an EMBL/GenBank/DDBJ whole genome shotgun (WGS) entry which is preliminary data.</text>
</comment>
<keyword evidence="4" id="KW-1185">Reference proteome</keyword>
<dbReference type="Proteomes" id="UP000218944">
    <property type="component" value="Unassembled WGS sequence"/>
</dbReference>
<sequence length="885" mass="92712">MFALLVDARLAAGLTDLPLVGDRIPADHDLGITGVKAVIASEALTTEQVKALNEQISRLDGTHPRFPEETRGRALVALDYEWGGEKRAPLMFRLAGAHAAEDRADGRPEPHGDTARPKLAAAQGAPGSPTDRSGSPADQSGFPTGQSGSPAGQDGAPAGQDDTPAAAWVTLDRSFGPLLVRRLGASYHDDKVWLLVDATVHAGPLELGVDGLGLGIPLGGEDLTPSGRLDGLSLAFRKPPLEISGAFVNKPVSEDSPYDRLIEGTALIKTPSASFSAIGAYESLKSGFQSLFLYAELGAAFGGPPAFRVTGVKAGFGYHSSLRVPTIDQVPGFPLLRGIADAGGGTPPEPLEVLKELTEGTDDAPAWVTPHEDRTWLALGLNADVFEIVHCKALAFAEFGSDDLVVGLLGSATARFPDPAKGMGEPYAGVELDVSAVYRHSTDTLAVDARLAPDSFLLDRAAHLTGAAALRLWFGGSDHPGDFVFTLGGYHPRYPVPAHYPQAERVGVNWSSGSSLTLKGGSYFALTPSAAMAGGSLDLRYDSAWAKARIEVGFDALLEWAPFHYEVDAWAEITAQVWLLFGWSGEVSLGARLSLWGPPFGGTAHVKVLGISVPIEFGEPKAGPAPIGWEQFRALLPRHPLTLTPADGLHPDHATGAARRTGQTDGASAPWAATADGFAFTVGTAFPASTLKVNDVDETGGDAVKVHVRPMARTGLDVTLSVTVEKETADGQWRRLPADHWRDWTVTAQRTPQPAALWGAGTAENALSADPFVHGLVSGARIAVPAARRPEAAASSRSGRLDHAPLRPGTLPLDPAAAPTGLRGERAEGSGATALQVDSPGQAASRQAALASLARAGYPLDVDTGLGRYAREATFASPPLRLVHP</sequence>
<dbReference type="RefSeq" id="WP_095583870.1">
    <property type="nucleotide sequence ID" value="NZ_JAJQQS010000019.1"/>
</dbReference>
<accession>A0A2A2CZ99</accession>
<feature type="domain" description="DUF6603" evidence="2">
    <location>
        <begin position="172"/>
        <end position="681"/>
    </location>
</feature>
<evidence type="ECO:0000259" key="2">
    <source>
        <dbReference type="Pfam" id="PF20248"/>
    </source>
</evidence>
<evidence type="ECO:0000256" key="1">
    <source>
        <dbReference type="SAM" id="MobiDB-lite"/>
    </source>
</evidence>
<reference evidence="3 4" key="1">
    <citation type="submission" date="2017-08" db="EMBL/GenBank/DDBJ databases">
        <title>Genome sequence of Streptomyces albireticuli NRRL B-1670.</title>
        <authorList>
            <person name="Graham D.E."/>
            <person name="Mahan K.M."/>
            <person name="Klingeman D.M."/>
            <person name="Hettich R.L."/>
            <person name="Parry R.J."/>
            <person name="Spain J.C."/>
        </authorList>
    </citation>
    <scope>NUCLEOTIDE SEQUENCE [LARGE SCALE GENOMIC DNA]</scope>
    <source>
        <strain evidence="3 4">NRRL B-1670</strain>
    </source>
</reference>